<accession>A0A816TSL6</accession>
<dbReference type="EMBL" id="CAJNRG010008002">
    <property type="protein sequence ID" value="CAF2100451.1"/>
    <property type="molecule type" value="Genomic_DNA"/>
</dbReference>
<dbReference type="Proteomes" id="UP000663887">
    <property type="component" value="Unassembled WGS sequence"/>
</dbReference>
<evidence type="ECO:0000313" key="1">
    <source>
        <dbReference type="EMBL" id="CAF2100451.1"/>
    </source>
</evidence>
<proteinExistence type="predicted"/>
<comment type="caution">
    <text evidence="1">The sequence shown here is derived from an EMBL/GenBank/DDBJ whole genome shotgun (WGS) entry which is preliminary data.</text>
</comment>
<dbReference type="PANTHER" id="PTHR31912">
    <property type="entry name" value="IP13529P"/>
    <property type="match status" value="1"/>
</dbReference>
<evidence type="ECO:0008006" key="3">
    <source>
        <dbReference type="Google" id="ProtNLM"/>
    </source>
</evidence>
<name>A0A816TSL6_9BILA</name>
<sequence length="796" mass="91957">MSLPNYYCQLCSKSELHCTFRKLFKHVQYIHLGEPNFKIRCELGMTCGTKYSSFSGYKVHIYREHTTLLNVEPRKLEVQSYTDAANDETLDDICVDFDMERNHETEEELSENESQINCESFISWPLFNENLNKCSNGIINLEFFERFYIRFLLQLREGHSLPQNIIQSITCGMLSLIEFIHDLIKKEIKPLLDESSRTTVASPSNDVILLTDVNHIFSIIGEKMVKATNGEYNFLKLCQKYYSYEPPKPIQLEGQSDVAFYIPIKSSIQQMLKKPDVPEMLLKNLNRINNHHAADPDLMFNYRHGSESKQHPVLSHNFDSLLINLYTDDIGLTSPLGAKKDEQKITMVYFQLEDLPDTVRSTLKSIGLVAMCHSEYLSIPENKKKFFEIIIEDLNNLQTNGLLIPTLNRQFNFAFSVLSGDHLANNFMGGFQKNFNSGQCCRICHFSYDEKLIPLTDITFTQCSIDEHDRLVQQALMLNNGIIIQGVSDTSPLSKLIGFHAVKSLPNDPMHDFNEGLCGPVIFAMLKEASNKRILTYGEVEERLINFEYGSNDKSNKPPIIKKKHLSKGKIIGTASQKMCLFRLFPIIFHDIFDQLDTKDIYTCLREIISIVFACPLRKSWISYLDSLTIRFQYLMVHIIPNLVKPKVHFITDYAKQIAMNGPPIRHWSAVRQLLHDNIEDFDYATHISECQQLAHDHVKIMKGSVFVDTISHEEEVPSFMQLAFIFKINNKWVLIVEQLQTIAFVETLWSFELERTRILLIKKPNDLILISPKGYDIYQVKKKSYVNILSRLTKK</sequence>
<reference evidence="1" key="1">
    <citation type="submission" date="2021-02" db="EMBL/GenBank/DDBJ databases">
        <authorList>
            <person name="Nowell W R."/>
        </authorList>
    </citation>
    <scope>NUCLEOTIDE SEQUENCE</scope>
</reference>
<dbReference type="PANTHER" id="PTHR31912:SF34">
    <property type="entry name" value="NOTOCHORD-RELATED PROTEIN"/>
    <property type="match status" value="1"/>
</dbReference>
<organism evidence="1 2">
    <name type="scientific">Rotaria magnacalcarata</name>
    <dbReference type="NCBI Taxonomy" id="392030"/>
    <lineage>
        <taxon>Eukaryota</taxon>
        <taxon>Metazoa</taxon>
        <taxon>Spiralia</taxon>
        <taxon>Gnathifera</taxon>
        <taxon>Rotifera</taxon>
        <taxon>Eurotatoria</taxon>
        <taxon>Bdelloidea</taxon>
        <taxon>Philodinida</taxon>
        <taxon>Philodinidae</taxon>
        <taxon>Rotaria</taxon>
    </lineage>
</organism>
<evidence type="ECO:0000313" key="2">
    <source>
        <dbReference type="Proteomes" id="UP000663887"/>
    </source>
</evidence>
<gene>
    <name evidence="1" type="ORF">XDN619_LOCUS18564</name>
</gene>
<dbReference type="AlphaFoldDB" id="A0A816TSL6"/>
<protein>
    <recommendedName>
        <fullName evidence="3">C2H2-type domain-containing protein</fullName>
    </recommendedName>
</protein>